<dbReference type="EMBL" id="ANOH01000442">
    <property type="protein sequence ID" value="EMI52270.1"/>
    <property type="molecule type" value="Genomic_DNA"/>
</dbReference>
<gene>
    <name evidence="2" type="ORF">RSSM_06298</name>
</gene>
<dbReference type="AlphaFoldDB" id="M5TSZ0"/>
<keyword evidence="3" id="KW-1185">Reference proteome</keyword>
<sequence length="313" mass="35692">MFWRKRIRGGRLRNLKIRFRSSFKHVFNSNPDVILLSLGSLADFMLHPDLIQDLEAYQGRLIVICLFNSDNQTFNDHDRKLVGRIMSRAEHCVFVSDHNRKLAERQLATRFKSASVFSAPVSYQTEREILAWPETELQMACVARLEVFAKGQDVLLEALATPPWKDRDWHLRIYGNGKDKKYISRLVDHYRLNAKCSFPGFASDTRDIWKDCQMLVMASRAEGLSLALLEAMICGRVCVVTDVGGHAEVIEEGVSGFLADAPTPKHFAIALENAWEQRHRWQEIGTAACESAGKVFRKEPVASLMELIERQNA</sequence>
<organism evidence="2 3">
    <name type="scientific">Rhodopirellula sallentina SM41</name>
    <dbReference type="NCBI Taxonomy" id="1263870"/>
    <lineage>
        <taxon>Bacteria</taxon>
        <taxon>Pseudomonadati</taxon>
        <taxon>Planctomycetota</taxon>
        <taxon>Planctomycetia</taxon>
        <taxon>Pirellulales</taxon>
        <taxon>Pirellulaceae</taxon>
        <taxon>Rhodopirellula</taxon>
    </lineage>
</organism>
<dbReference type="Gene3D" id="3.40.50.2000">
    <property type="entry name" value="Glycogen Phosphorylase B"/>
    <property type="match status" value="1"/>
</dbReference>
<reference evidence="2 3" key="1">
    <citation type="journal article" date="2013" name="Mar. Genomics">
        <title>Expression of sulfatases in Rhodopirellula baltica and the diversity of sulfatases in the genus Rhodopirellula.</title>
        <authorList>
            <person name="Wegner C.E."/>
            <person name="Richter-Heitmann T."/>
            <person name="Klindworth A."/>
            <person name="Klockow C."/>
            <person name="Richter M."/>
            <person name="Achstetter T."/>
            <person name="Glockner F.O."/>
            <person name="Harder J."/>
        </authorList>
    </citation>
    <scope>NUCLEOTIDE SEQUENCE [LARGE SCALE GENOMIC DNA]</scope>
    <source>
        <strain evidence="2 3">SM41</strain>
    </source>
</reference>
<dbReference type="PANTHER" id="PTHR12526:SF627">
    <property type="entry name" value="D-RHAMNOSYLTRANSFERASE WBPZ"/>
    <property type="match status" value="1"/>
</dbReference>
<evidence type="ECO:0000259" key="1">
    <source>
        <dbReference type="Pfam" id="PF00534"/>
    </source>
</evidence>
<proteinExistence type="predicted"/>
<dbReference type="PATRIC" id="fig|1263870.3.peg.6672"/>
<dbReference type="Pfam" id="PF00534">
    <property type="entry name" value="Glycos_transf_1"/>
    <property type="match status" value="1"/>
</dbReference>
<keyword evidence="2" id="KW-0808">Transferase</keyword>
<keyword evidence="2" id="KW-0328">Glycosyltransferase</keyword>
<evidence type="ECO:0000313" key="3">
    <source>
        <dbReference type="Proteomes" id="UP000011885"/>
    </source>
</evidence>
<evidence type="ECO:0000313" key="2">
    <source>
        <dbReference type="EMBL" id="EMI52270.1"/>
    </source>
</evidence>
<dbReference type="PANTHER" id="PTHR12526">
    <property type="entry name" value="GLYCOSYLTRANSFERASE"/>
    <property type="match status" value="1"/>
</dbReference>
<dbReference type="SUPFAM" id="SSF53756">
    <property type="entry name" value="UDP-Glycosyltransferase/glycogen phosphorylase"/>
    <property type="match status" value="1"/>
</dbReference>
<comment type="caution">
    <text evidence="2">The sequence shown here is derived from an EMBL/GenBank/DDBJ whole genome shotgun (WGS) entry which is preliminary data.</text>
</comment>
<dbReference type="Proteomes" id="UP000011885">
    <property type="component" value="Unassembled WGS sequence"/>
</dbReference>
<accession>M5TSZ0</accession>
<protein>
    <submittedName>
        <fullName evidence="2">Glycosyl transferase group 1</fullName>
        <ecNumber evidence="2">2.4.-.-</ecNumber>
    </submittedName>
</protein>
<name>M5TSZ0_9BACT</name>
<dbReference type="GO" id="GO:0016757">
    <property type="term" value="F:glycosyltransferase activity"/>
    <property type="evidence" value="ECO:0007669"/>
    <property type="project" value="UniProtKB-KW"/>
</dbReference>
<feature type="domain" description="Glycosyl transferase family 1" evidence="1">
    <location>
        <begin position="124"/>
        <end position="283"/>
    </location>
</feature>
<dbReference type="InterPro" id="IPR001296">
    <property type="entry name" value="Glyco_trans_1"/>
</dbReference>
<dbReference type="EC" id="2.4.-.-" evidence="2"/>